<dbReference type="Gene3D" id="3.40.50.1820">
    <property type="entry name" value="alpha/beta hydrolase"/>
    <property type="match status" value="1"/>
</dbReference>
<evidence type="ECO:0000256" key="11">
    <source>
        <dbReference type="SAM" id="MobiDB-lite"/>
    </source>
</evidence>
<dbReference type="GO" id="GO:0006508">
    <property type="term" value="P:proteolysis"/>
    <property type="evidence" value="ECO:0007669"/>
    <property type="project" value="UniProtKB-KW"/>
</dbReference>
<protein>
    <recommendedName>
        <fullName evidence="10">Probable glutamyl endopeptidase, chloroplastic</fullName>
    </recommendedName>
</protein>
<dbReference type="OrthoDB" id="43744at2759"/>
<comment type="function">
    <text evidence="8">Serine-type protease active in vitro against the LHCII N-terminal. Cleaves its substrate on the carboxy-side of Glu residues.</text>
</comment>
<feature type="region of interest" description="Disordered" evidence="11">
    <location>
        <begin position="248"/>
        <end position="268"/>
    </location>
</feature>
<evidence type="ECO:0000313" key="13">
    <source>
        <dbReference type="EMBL" id="GAQ82648.1"/>
    </source>
</evidence>
<dbReference type="FunFam" id="3.40.50.1820:FF:000049">
    <property type="entry name" value="probable glutamyl endopeptidase, chloroplastic"/>
    <property type="match status" value="1"/>
</dbReference>
<evidence type="ECO:0000256" key="6">
    <source>
        <dbReference type="ARBA" id="ARBA00022825"/>
    </source>
</evidence>
<evidence type="ECO:0000313" key="14">
    <source>
        <dbReference type="Proteomes" id="UP000054558"/>
    </source>
</evidence>
<keyword evidence="2" id="KW-0150">Chloroplast</keyword>
<dbReference type="InterPro" id="IPR001375">
    <property type="entry name" value="Peptidase_S9_cat"/>
</dbReference>
<evidence type="ECO:0000256" key="3">
    <source>
        <dbReference type="ARBA" id="ARBA00022640"/>
    </source>
</evidence>
<dbReference type="STRING" id="105231.A0A1Y1I3F9"/>
<dbReference type="EMBL" id="DF237067">
    <property type="protein sequence ID" value="GAQ82648.1"/>
    <property type="molecule type" value="Genomic_DNA"/>
</dbReference>
<dbReference type="SUPFAM" id="SSF53474">
    <property type="entry name" value="alpha/beta-Hydrolases"/>
    <property type="match status" value="1"/>
</dbReference>
<comment type="similarity">
    <text evidence="9">Belongs to the peptidase S9D family.</text>
</comment>
<evidence type="ECO:0000256" key="9">
    <source>
        <dbReference type="ARBA" id="ARBA00060950"/>
    </source>
</evidence>
<sequence>MASHLFPAGQSSNALSSSRAYSRTYRALSWLAPGKVAENSGGVGCSSNGTAVANGAPGENGTLEDDATDLGYKMPPKEIADIVDAPPTPALSFSPQRDRILFLQRPSLTPISELARPELKLAGFRIDGEINARSRMGYYTSMSICDVSEEGVRGEERPITGIPEGAKINFTSWSDDGRHFCFTIRTNNIDCEGNEERSGLSLWVADLTTLEARELLPPTTAVLNTVFLSYSWVDDNTLIVATIPSNRGPPPKRKLAPSGPVIQSNETGKVSQARTYPDLLKDTHDEDLFDYYATSQLHVLDLSGNIQPIGVPRLYTSIDVSPDGKFMLITYVERPYSYVVPCGRFPLTVEVWRASGSAAGEKVRDVVRLPLAEDIPITFNSVRKGRRGINWREDKPATLYWAETQDGGDAKVEASPRDIVYTAPAEDDGSEPAVLAKTEQRYGGIQWQRDDQALLYESWYKTRNTRTWIFSPGDSSASPRLLFDRSWEDVYSDPGSPFSRRTALGSGVLAEVRGGKAAHPRLLFSGTGATPDGDRPFLDLFDLETKEAERVWQCGKDEYFESVVALMSDKQPELVEGRQLGDLEPFQLEEMRFLMSRESQTEPPQYFLWTVKTDAWQQITNFPHPYPQLKGLSKEIIRYQRSDGVDLMGTLYLPPGYDAKRDGPLPLIMWAYPREFKSKDAAGQMRGSPNEFSGIGSTSALLWLARGYAILDGPTMPIIGEGDQEANDKYVEQLVASAQAAVDEVVRRGVADPARIAVGGHSYGAFMTANLLAHCPQLFACGIARSGAYNRTLTPFGFQAEERTLWEAAETYMTMSPFMQANKIKKPLLLIHGEADNNTGTFPMQSERFFAALKGHGANTRLVILPHESHGYRARESIMHMLWEMDRWLEKYCVATSKTEEGEKVAATEGGAQVAVAAEAVESALAGRMRLLPEGTPISSL</sequence>
<evidence type="ECO:0000259" key="12">
    <source>
        <dbReference type="Pfam" id="PF00326"/>
    </source>
</evidence>
<dbReference type="PANTHER" id="PTHR42776:SF28">
    <property type="entry name" value="GLUTAMYL ENDOPEPTIDASE, CHLOROPLASTIC-RELATED"/>
    <property type="match status" value="1"/>
</dbReference>
<keyword evidence="5" id="KW-0378">Hydrolase</keyword>
<organism evidence="13 14">
    <name type="scientific">Klebsormidium nitens</name>
    <name type="common">Green alga</name>
    <name type="synonym">Ulothrix nitens</name>
    <dbReference type="NCBI Taxonomy" id="105231"/>
    <lineage>
        <taxon>Eukaryota</taxon>
        <taxon>Viridiplantae</taxon>
        <taxon>Streptophyta</taxon>
        <taxon>Klebsormidiophyceae</taxon>
        <taxon>Klebsormidiales</taxon>
        <taxon>Klebsormidiaceae</taxon>
        <taxon>Klebsormidium</taxon>
    </lineage>
</organism>
<dbReference type="Pfam" id="PF00326">
    <property type="entry name" value="Peptidase_S9"/>
    <property type="match status" value="1"/>
</dbReference>
<dbReference type="PANTHER" id="PTHR42776">
    <property type="entry name" value="SERINE PEPTIDASE S9 FAMILY MEMBER"/>
    <property type="match status" value="1"/>
</dbReference>
<dbReference type="OMA" id="WAYPREY"/>
<evidence type="ECO:0000256" key="8">
    <source>
        <dbReference type="ARBA" id="ARBA00054431"/>
    </source>
</evidence>
<dbReference type="ESTHER" id="kleni-a0a1y1i3f9">
    <property type="family name" value="Glutamyl_Peptidase_S9"/>
</dbReference>
<reference evidence="13 14" key="1">
    <citation type="journal article" date="2014" name="Nat. Commun.">
        <title>Klebsormidium flaccidum genome reveals primary factors for plant terrestrial adaptation.</title>
        <authorList>
            <person name="Hori K."/>
            <person name="Maruyama F."/>
            <person name="Fujisawa T."/>
            <person name="Togashi T."/>
            <person name="Yamamoto N."/>
            <person name="Seo M."/>
            <person name="Sato S."/>
            <person name="Yamada T."/>
            <person name="Mori H."/>
            <person name="Tajima N."/>
            <person name="Moriyama T."/>
            <person name="Ikeuchi M."/>
            <person name="Watanabe M."/>
            <person name="Wada H."/>
            <person name="Kobayashi K."/>
            <person name="Saito M."/>
            <person name="Masuda T."/>
            <person name="Sasaki-Sekimoto Y."/>
            <person name="Mashiguchi K."/>
            <person name="Awai K."/>
            <person name="Shimojima M."/>
            <person name="Masuda S."/>
            <person name="Iwai M."/>
            <person name="Nobusawa T."/>
            <person name="Narise T."/>
            <person name="Kondo S."/>
            <person name="Saito H."/>
            <person name="Sato R."/>
            <person name="Murakawa M."/>
            <person name="Ihara Y."/>
            <person name="Oshima-Yamada Y."/>
            <person name="Ohtaka K."/>
            <person name="Satoh M."/>
            <person name="Sonobe K."/>
            <person name="Ishii M."/>
            <person name="Ohtani R."/>
            <person name="Kanamori-Sato M."/>
            <person name="Honoki R."/>
            <person name="Miyazaki D."/>
            <person name="Mochizuki H."/>
            <person name="Umetsu J."/>
            <person name="Higashi K."/>
            <person name="Shibata D."/>
            <person name="Kamiya Y."/>
            <person name="Sato N."/>
            <person name="Nakamura Y."/>
            <person name="Tabata S."/>
            <person name="Ida S."/>
            <person name="Kurokawa K."/>
            <person name="Ohta H."/>
        </authorList>
    </citation>
    <scope>NUCLEOTIDE SEQUENCE [LARGE SCALE GENOMIC DNA]</scope>
    <source>
        <strain evidence="13 14">NIES-2285</strain>
    </source>
</reference>
<evidence type="ECO:0000256" key="4">
    <source>
        <dbReference type="ARBA" id="ARBA00022670"/>
    </source>
</evidence>
<dbReference type="GO" id="GO:0009570">
    <property type="term" value="C:chloroplast stroma"/>
    <property type="evidence" value="ECO:0007669"/>
    <property type="project" value="UniProtKB-SubCell"/>
</dbReference>
<dbReference type="GO" id="GO:0004252">
    <property type="term" value="F:serine-type endopeptidase activity"/>
    <property type="evidence" value="ECO:0000318"/>
    <property type="project" value="GO_Central"/>
</dbReference>
<evidence type="ECO:0000256" key="5">
    <source>
        <dbReference type="ARBA" id="ARBA00022801"/>
    </source>
</evidence>
<evidence type="ECO:0000256" key="1">
    <source>
        <dbReference type="ARBA" id="ARBA00004470"/>
    </source>
</evidence>
<keyword evidence="6" id="KW-0720">Serine protease</keyword>
<dbReference type="SUPFAM" id="SSF82171">
    <property type="entry name" value="DPP6 N-terminal domain-like"/>
    <property type="match status" value="1"/>
</dbReference>
<dbReference type="Proteomes" id="UP000054558">
    <property type="component" value="Unassembled WGS sequence"/>
</dbReference>
<accession>A0A1Y1I3F9</accession>
<keyword evidence="14" id="KW-1185">Reference proteome</keyword>
<name>A0A1Y1I3F9_KLENI</name>
<evidence type="ECO:0000256" key="10">
    <source>
        <dbReference type="ARBA" id="ARBA00073000"/>
    </source>
</evidence>
<proteinExistence type="inferred from homology"/>
<keyword evidence="7" id="KW-0809">Transit peptide</keyword>
<dbReference type="InterPro" id="IPR029058">
    <property type="entry name" value="AB_hydrolase_fold"/>
</dbReference>
<dbReference type="AlphaFoldDB" id="A0A1Y1I3F9"/>
<comment type="subcellular location">
    <subcellularLocation>
        <location evidence="1">Plastid</location>
        <location evidence="1">Chloroplast stroma</location>
    </subcellularLocation>
</comment>
<gene>
    <name evidence="13" type="ORF">KFL_001180270</name>
</gene>
<feature type="domain" description="Peptidase S9 prolyl oligopeptidase catalytic" evidence="12">
    <location>
        <begin position="733"/>
        <end position="892"/>
    </location>
</feature>
<evidence type="ECO:0000256" key="7">
    <source>
        <dbReference type="ARBA" id="ARBA00022946"/>
    </source>
</evidence>
<keyword evidence="4" id="KW-0645">Protease</keyword>
<keyword evidence="3" id="KW-0934">Plastid</keyword>
<evidence type="ECO:0000256" key="2">
    <source>
        <dbReference type="ARBA" id="ARBA00022528"/>
    </source>
</evidence>